<keyword evidence="3" id="KW-1185">Reference proteome</keyword>
<accession>A0ABW8UNZ1</accession>
<name>A0ABW8UNZ1_9RHOB</name>
<feature type="domain" description="N-acetyltransferase" evidence="1">
    <location>
        <begin position="1"/>
        <end position="187"/>
    </location>
</feature>
<reference evidence="2 3" key="1">
    <citation type="submission" date="2024-08" db="EMBL/GenBank/DDBJ databases">
        <title>Tateyamaria sp. nov., isolated from marine algae.</title>
        <authorList>
            <person name="Choi B.J."/>
            <person name="Kim J.M."/>
            <person name="Lee J.K."/>
            <person name="Choi D.G."/>
            <person name="Bayburt H."/>
            <person name="Baek J.H."/>
            <person name="Han D.M."/>
            <person name="Jeon C.O."/>
        </authorList>
    </citation>
    <scope>NUCLEOTIDE SEQUENCE [LARGE SCALE GENOMIC DNA]</scope>
    <source>
        <strain evidence="2 3">KMU-156</strain>
    </source>
</reference>
<dbReference type="CDD" id="cd04301">
    <property type="entry name" value="NAT_SF"/>
    <property type="match status" value="1"/>
</dbReference>
<keyword evidence="2" id="KW-0808">Transferase</keyword>
<comment type="caution">
    <text evidence="2">The sequence shown here is derived from an EMBL/GenBank/DDBJ whole genome shotgun (WGS) entry which is preliminary data.</text>
</comment>
<dbReference type="GO" id="GO:0016746">
    <property type="term" value="F:acyltransferase activity"/>
    <property type="evidence" value="ECO:0007669"/>
    <property type="project" value="UniProtKB-KW"/>
</dbReference>
<keyword evidence="2" id="KW-0012">Acyltransferase</keyword>
<dbReference type="InterPro" id="IPR016181">
    <property type="entry name" value="Acyl_CoA_acyltransferase"/>
</dbReference>
<dbReference type="Proteomes" id="UP001627408">
    <property type="component" value="Unassembled WGS sequence"/>
</dbReference>
<dbReference type="EMBL" id="JBHDIY010000002">
    <property type="protein sequence ID" value="MFL4468835.1"/>
    <property type="molecule type" value="Genomic_DNA"/>
</dbReference>
<dbReference type="InterPro" id="IPR000182">
    <property type="entry name" value="GNAT_dom"/>
</dbReference>
<organism evidence="2 3">
    <name type="scientific">Tateyamaria armeniaca</name>
    <dbReference type="NCBI Taxonomy" id="2518930"/>
    <lineage>
        <taxon>Bacteria</taxon>
        <taxon>Pseudomonadati</taxon>
        <taxon>Pseudomonadota</taxon>
        <taxon>Alphaproteobacteria</taxon>
        <taxon>Rhodobacterales</taxon>
        <taxon>Roseobacteraceae</taxon>
        <taxon>Tateyamaria</taxon>
    </lineage>
</organism>
<dbReference type="PROSITE" id="PS51186">
    <property type="entry name" value="GNAT"/>
    <property type="match status" value="1"/>
</dbReference>
<evidence type="ECO:0000259" key="1">
    <source>
        <dbReference type="PROSITE" id="PS51186"/>
    </source>
</evidence>
<dbReference type="Pfam" id="PF00583">
    <property type="entry name" value="Acetyltransf_1"/>
    <property type="match status" value="1"/>
</dbReference>
<evidence type="ECO:0000313" key="2">
    <source>
        <dbReference type="EMBL" id="MFL4468835.1"/>
    </source>
</evidence>
<dbReference type="EC" id="2.3.1.-" evidence="2"/>
<dbReference type="RefSeq" id="WP_407590576.1">
    <property type="nucleotide sequence ID" value="NZ_JBHDIY010000002.1"/>
</dbReference>
<evidence type="ECO:0000313" key="3">
    <source>
        <dbReference type="Proteomes" id="UP001627408"/>
    </source>
</evidence>
<dbReference type="Gene3D" id="3.40.630.30">
    <property type="match status" value="1"/>
</dbReference>
<sequence>MRLETLTGAALTEALDDIARVRIAVFRDWPYLYEGTLESEREYLQAYEHSERALALAVYDGDWLVGASTGAPLTEHIGDFARAFAGSSIDIDTMFYCGESVLLPRYRGRGLGHRFFDEREEYARGMGFTQICFASVMRPPDHPLRPSAYLPLDPFWKKRGYERLPGVVARYAWKDVDQVVETEKPLQIWARDL</sequence>
<proteinExistence type="predicted"/>
<dbReference type="SUPFAM" id="SSF55729">
    <property type="entry name" value="Acyl-CoA N-acyltransferases (Nat)"/>
    <property type="match status" value="1"/>
</dbReference>
<gene>
    <name evidence="2" type="ORF">ACERZ8_02715</name>
</gene>
<protein>
    <submittedName>
        <fullName evidence="2">GNAT family N-acetyltransferase</fullName>
        <ecNumber evidence="2">2.3.1.-</ecNumber>
    </submittedName>
</protein>